<feature type="transmembrane region" description="Helical" evidence="1">
    <location>
        <begin position="117"/>
        <end position="137"/>
    </location>
</feature>
<dbReference type="AlphaFoldDB" id="A0A174QXA1"/>
<keyword evidence="1" id="KW-1133">Transmembrane helix</keyword>
<evidence type="ECO:0000313" key="2">
    <source>
        <dbReference type="EMBL" id="CUP77852.1"/>
    </source>
</evidence>
<protein>
    <submittedName>
        <fullName evidence="2">Protein of uncharacterized function (DUF3592)</fullName>
    </submittedName>
</protein>
<accession>A0A174QXA1</accession>
<evidence type="ECO:0000313" key="3">
    <source>
        <dbReference type="Proteomes" id="UP000095563"/>
    </source>
</evidence>
<evidence type="ECO:0000256" key="1">
    <source>
        <dbReference type="SAM" id="Phobius"/>
    </source>
</evidence>
<reference evidence="2 3" key="1">
    <citation type="submission" date="2015-09" db="EMBL/GenBank/DDBJ databases">
        <authorList>
            <consortium name="Pathogen Informatics"/>
        </authorList>
    </citation>
    <scope>NUCLEOTIDE SEQUENCE [LARGE SCALE GENOMIC DNA]</scope>
    <source>
        <strain evidence="2 3">2789STDY5834956</strain>
    </source>
</reference>
<dbReference type="Proteomes" id="UP000095563">
    <property type="component" value="Unassembled WGS sequence"/>
</dbReference>
<gene>
    <name evidence="2" type="ORF">ERS852568_00766</name>
</gene>
<sequence length="138" mass="16029">MEGYILLAIGIVLILIAIVTFFIKYNVYKNGIRVKGKVLELKKSDEAILDDFNQVIFLTLYKQVIEFKTKENEKIVFLHDSGSKYNNLKVGDEITIIYNEKNSDEFYVDDKVEVFRLPITLVITAILFLVFSFTLFLM</sequence>
<dbReference type="RefSeq" id="WP_055206778.1">
    <property type="nucleotide sequence ID" value="NZ_AP031436.1"/>
</dbReference>
<name>A0A174QXA1_9CLOT</name>
<organism evidence="2 3">
    <name type="scientific">Clostridium baratii</name>
    <dbReference type="NCBI Taxonomy" id="1561"/>
    <lineage>
        <taxon>Bacteria</taxon>
        <taxon>Bacillati</taxon>
        <taxon>Bacillota</taxon>
        <taxon>Clostridia</taxon>
        <taxon>Eubacteriales</taxon>
        <taxon>Clostridiaceae</taxon>
        <taxon>Clostridium</taxon>
    </lineage>
</organism>
<proteinExistence type="predicted"/>
<dbReference type="EMBL" id="CZBO01000001">
    <property type="protein sequence ID" value="CUP77852.1"/>
    <property type="molecule type" value="Genomic_DNA"/>
</dbReference>
<keyword evidence="1" id="KW-0812">Transmembrane</keyword>
<feature type="transmembrane region" description="Helical" evidence="1">
    <location>
        <begin position="6"/>
        <end position="27"/>
    </location>
</feature>
<keyword evidence="1" id="KW-0472">Membrane</keyword>